<dbReference type="EMBL" id="JBHSKI010000012">
    <property type="protein sequence ID" value="MFC5173716.1"/>
    <property type="molecule type" value="Genomic_DNA"/>
</dbReference>
<reference evidence="2" key="1">
    <citation type="journal article" date="2019" name="Int. J. Syst. Evol. Microbiol.">
        <title>The Global Catalogue of Microorganisms (GCM) 10K type strain sequencing project: providing services to taxonomists for standard genome sequencing and annotation.</title>
        <authorList>
            <consortium name="The Broad Institute Genomics Platform"/>
            <consortium name="The Broad Institute Genome Sequencing Center for Infectious Disease"/>
            <person name="Wu L."/>
            <person name="Ma J."/>
        </authorList>
    </citation>
    <scope>NUCLEOTIDE SEQUENCE [LARGE SCALE GENOMIC DNA]</scope>
    <source>
        <strain evidence="2">CGMCC 4.1721</strain>
    </source>
</reference>
<proteinExistence type="predicted"/>
<comment type="caution">
    <text evidence="1">The sequence shown here is derived from an EMBL/GenBank/DDBJ whole genome shotgun (WGS) entry which is preliminary data.</text>
</comment>
<gene>
    <name evidence="1" type="ORF">ACFPRK_24415</name>
</gene>
<dbReference type="Proteomes" id="UP001596208">
    <property type="component" value="Unassembled WGS sequence"/>
</dbReference>
<accession>A0ABW0B9A9</accession>
<evidence type="ECO:0000313" key="2">
    <source>
        <dbReference type="Proteomes" id="UP001596208"/>
    </source>
</evidence>
<protein>
    <submittedName>
        <fullName evidence="1">Uncharacterized protein</fullName>
    </submittedName>
</protein>
<keyword evidence="2" id="KW-1185">Reference proteome</keyword>
<evidence type="ECO:0000313" key="1">
    <source>
        <dbReference type="EMBL" id="MFC5173716.1"/>
    </source>
</evidence>
<organism evidence="1 2">
    <name type="scientific">Streptomyces mutomycini</name>
    <dbReference type="NCBI Taxonomy" id="284036"/>
    <lineage>
        <taxon>Bacteria</taxon>
        <taxon>Bacillati</taxon>
        <taxon>Actinomycetota</taxon>
        <taxon>Actinomycetes</taxon>
        <taxon>Kitasatosporales</taxon>
        <taxon>Streptomycetaceae</taxon>
        <taxon>Streptomyces</taxon>
    </lineage>
</organism>
<name>A0ABW0B9A9_9ACTN</name>
<dbReference type="RefSeq" id="WP_141695569.1">
    <property type="nucleotide sequence ID" value="NZ_JBHSKI010000012.1"/>
</dbReference>
<sequence length="61" mass="6459">MPEWTHRLLLAVVAGGLLRNAGTAPTPARRRHLAGALPTAPVLLAADSLGCRHRCGLLVLR</sequence>